<dbReference type="Pfam" id="PF08478">
    <property type="entry name" value="POTRA_1"/>
    <property type="match status" value="1"/>
</dbReference>
<comment type="function">
    <text evidence="9">Essential cell division protein. May link together the upstream cell division proteins, which are predominantly cytoplasmic, with the downstream cell division proteins, which are predominantly periplasmic. May control correct divisome assembly.</text>
</comment>
<dbReference type="EMBL" id="UGHF01000001">
    <property type="protein sequence ID" value="STO59932.1"/>
    <property type="molecule type" value="Genomic_DNA"/>
</dbReference>
<evidence type="ECO:0000313" key="12">
    <source>
        <dbReference type="Proteomes" id="UP000254329"/>
    </source>
</evidence>
<name>A0A1V4B2F5_9PAST</name>
<evidence type="ECO:0000256" key="2">
    <source>
        <dbReference type="ARBA" id="ARBA00022475"/>
    </source>
</evidence>
<evidence type="ECO:0000259" key="10">
    <source>
        <dbReference type="PROSITE" id="PS51779"/>
    </source>
</evidence>
<evidence type="ECO:0000256" key="3">
    <source>
        <dbReference type="ARBA" id="ARBA00022519"/>
    </source>
</evidence>
<dbReference type="GO" id="GO:0032153">
    <property type="term" value="C:cell division site"/>
    <property type="evidence" value="ECO:0007669"/>
    <property type="project" value="UniProtKB-UniRule"/>
</dbReference>
<evidence type="ECO:0000256" key="4">
    <source>
        <dbReference type="ARBA" id="ARBA00022618"/>
    </source>
</evidence>
<keyword evidence="7 9" id="KW-0472">Membrane</keyword>
<dbReference type="Gene3D" id="3.40.50.11690">
    <property type="entry name" value="Cell division protein FtsQ/DivIB"/>
    <property type="match status" value="1"/>
</dbReference>
<keyword evidence="8 9" id="KW-0131">Cell cycle</keyword>
<keyword evidence="6 9" id="KW-1133">Transmembrane helix</keyword>
<accession>A0A1V4B2F5</accession>
<dbReference type="PANTHER" id="PTHR35851">
    <property type="entry name" value="CELL DIVISION PROTEIN FTSQ"/>
    <property type="match status" value="1"/>
</dbReference>
<dbReference type="PANTHER" id="PTHR35851:SF1">
    <property type="entry name" value="CELL DIVISION PROTEIN FTSQ"/>
    <property type="match status" value="1"/>
</dbReference>
<evidence type="ECO:0000256" key="1">
    <source>
        <dbReference type="ARBA" id="ARBA00004370"/>
    </source>
</evidence>
<evidence type="ECO:0000313" key="11">
    <source>
        <dbReference type="EMBL" id="STO59932.1"/>
    </source>
</evidence>
<dbReference type="InterPro" id="IPR013685">
    <property type="entry name" value="POTRA_FtsQ_type"/>
</dbReference>
<dbReference type="Gene3D" id="3.10.20.310">
    <property type="entry name" value="membrane protein fhac"/>
    <property type="match status" value="1"/>
</dbReference>
<dbReference type="InterPro" id="IPR005548">
    <property type="entry name" value="Cell_div_FtsQ/DivIB_C"/>
</dbReference>
<evidence type="ECO:0000256" key="5">
    <source>
        <dbReference type="ARBA" id="ARBA00022692"/>
    </source>
</evidence>
<dbReference type="GO" id="GO:0005886">
    <property type="term" value="C:plasma membrane"/>
    <property type="evidence" value="ECO:0007669"/>
    <property type="project" value="UniProtKB-SubCell"/>
</dbReference>
<dbReference type="HAMAP" id="MF_00911">
    <property type="entry name" value="FtsQ_subfam"/>
    <property type="match status" value="1"/>
</dbReference>
<evidence type="ECO:0000256" key="7">
    <source>
        <dbReference type="ARBA" id="ARBA00023136"/>
    </source>
</evidence>
<feature type="domain" description="POTRA" evidence="10">
    <location>
        <begin position="53"/>
        <end position="126"/>
    </location>
</feature>
<keyword evidence="12" id="KW-1185">Reference proteome</keyword>
<sequence>MIIKHKVTESLKMKERKVFRFVKIKLVFMLLFTAILSVLFINRQVLLEKLDNGPINSFAIVGTTDFTDDNDIREILSSMLENEDLKGFFGQDINLIKQQIELIPWIKSAVVRKIWPNRLSIWITEYSPIASWNDTEFLSSEGVIFQLPVNKLKVSDLPRLAGPNNKSNQVLEAWNRIYLDLKRKDLTLKKVSINERGSWQIVLDNDVILKLGRGEWQEKLDRFVTIYPQIEIPENKKLSYVDLRYGVGAAIGIVDAN</sequence>
<dbReference type="GO" id="GO:0090529">
    <property type="term" value="P:cell septum assembly"/>
    <property type="evidence" value="ECO:0007669"/>
    <property type="project" value="InterPro"/>
</dbReference>
<keyword evidence="4 9" id="KW-0132">Cell division</keyword>
<reference evidence="11 12" key="1">
    <citation type="submission" date="2018-06" db="EMBL/GenBank/DDBJ databases">
        <authorList>
            <consortium name="Pathogen Informatics"/>
            <person name="Doyle S."/>
        </authorList>
    </citation>
    <scope>NUCLEOTIDE SEQUENCE [LARGE SCALE GENOMIC DNA]</scope>
    <source>
        <strain evidence="11 12">NCTC1659</strain>
    </source>
</reference>
<dbReference type="Pfam" id="PF03799">
    <property type="entry name" value="FtsQ_DivIB_C"/>
    <property type="match status" value="1"/>
</dbReference>
<keyword evidence="2 9" id="KW-1003">Cell membrane</keyword>
<dbReference type="InterPro" id="IPR026579">
    <property type="entry name" value="FtsQ"/>
</dbReference>
<dbReference type="Proteomes" id="UP000254329">
    <property type="component" value="Unassembled WGS sequence"/>
</dbReference>
<protein>
    <recommendedName>
        <fullName evidence="9">Cell division protein FtsQ</fullName>
    </recommendedName>
</protein>
<dbReference type="GO" id="GO:0043093">
    <property type="term" value="P:FtsZ-dependent cytokinesis"/>
    <property type="evidence" value="ECO:0007669"/>
    <property type="project" value="UniProtKB-UniRule"/>
</dbReference>
<evidence type="ECO:0000256" key="8">
    <source>
        <dbReference type="ARBA" id="ARBA00023306"/>
    </source>
</evidence>
<dbReference type="STRING" id="733.B0186_03445"/>
<dbReference type="InterPro" id="IPR045335">
    <property type="entry name" value="FtsQ_C_sf"/>
</dbReference>
<keyword evidence="3 9" id="KW-0997">Cell inner membrane</keyword>
<dbReference type="PROSITE" id="PS51779">
    <property type="entry name" value="POTRA"/>
    <property type="match status" value="1"/>
</dbReference>
<dbReference type="AlphaFoldDB" id="A0A1V4B2F5"/>
<gene>
    <name evidence="9 11" type="primary">ftsQ</name>
    <name evidence="11" type="ORF">NCTC1659_01197</name>
</gene>
<evidence type="ECO:0000256" key="9">
    <source>
        <dbReference type="HAMAP-Rule" id="MF_00911"/>
    </source>
</evidence>
<dbReference type="RefSeq" id="WP_078218000.1">
    <property type="nucleotide sequence ID" value="NZ_MUXZ01000008.1"/>
</dbReference>
<feature type="transmembrane region" description="Helical" evidence="9">
    <location>
        <begin position="21"/>
        <end position="41"/>
    </location>
</feature>
<evidence type="ECO:0000256" key="6">
    <source>
        <dbReference type="ARBA" id="ARBA00022989"/>
    </source>
</evidence>
<proteinExistence type="inferred from homology"/>
<dbReference type="InterPro" id="IPR034746">
    <property type="entry name" value="POTRA"/>
</dbReference>
<keyword evidence="5 9" id="KW-0812">Transmembrane</keyword>
<comment type="similarity">
    <text evidence="9">Belongs to the FtsQ/DivIB family. FtsQ subfamily.</text>
</comment>
<comment type="subunit">
    <text evidence="9">Part of a complex composed of FtsB, FtsL and FtsQ.</text>
</comment>
<organism evidence="11 12">
    <name type="scientific">Canicola haemoglobinophilus</name>
    <dbReference type="NCBI Taxonomy" id="733"/>
    <lineage>
        <taxon>Bacteria</taxon>
        <taxon>Pseudomonadati</taxon>
        <taxon>Pseudomonadota</taxon>
        <taxon>Gammaproteobacteria</taxon>
        <taxon>Pasteurellales</taxon>
        <taxon>Pasteurellaceae</taxon>
        <taxon>Canicola</taxon>
    </lineage>
</organism>
<comment type="subcellular location">
    <subcellularLocation>
        <location evidence="9">Cell inner membrane</location>
        <topology evidence="9">Single-pass type II membrane protein</topology>
    </subcellularLocation>
    <subcellularLocation>
        <location evidence="1">Membrane</location>
    </subcellularLocation>
    <text evidence="9">Localizes to the division septum.</text>
</comment>